<comment type="caution">
    <text evidence="4">The sequence shown here is derived from an EMBL/GenBank/DDBJ whole genome shotgun (WGS) entry which is preliminary data.</text>
</comment>
<dbReference type="EMBL" id="AUSU01007632">
    <property type="protein sequence ID" value="EPS60357.1"/>
    <property type="molecule type" value="Genomic_DNA"/>
</dbReference>
<evidence type="ECO:0000259" key="3">
    <source>
        <dbReference type="PROSITE" id="PS50102"/>
    </source>
</evidence>
<organism evidence="4 5">
    <name type="scientific">Genlisea aurea</name>
    <dbReference type="NCBI Taxonomy" id="192259"/>
    <lineage>
        <taxon>Eukaryota</taxon>
        <taxon>Viridiplantae</taxon>
        <taxon>Streptophyta</taxon>
        <taxon>Embryophyta</taxon>
        <taxon>Tracheophyta</taxon>
        <taxon>Spermatophyta</taxon>
        <taxon>Magnoliopsida</taxon>
        <taxon>eudicotyledons</taxon>
        <taxon>Gunneridae</taxon>
        <taxon>Pentapetalae</taxon>
        <taxon>asterids</taxon>
        <taxon>lamiids</taxon>
        <taxon>Lamiales</taxon>
        <taxon>Lentibulariaceae</taxon>
        <taxon>Genlisea</taxon>
    </lineage>
</organism>
<accession>S8DLJ5</accession>
<dbReference type="InterPro" id="IPR012677">
    <property type="entry name" value="Nucleotide-bd_a/b_plait_sf"/>
</dbReference>
<keyword evidence="5" id="KW-1185">Reference proteome</keyword>
<feature type="domain" description="RRM" evidence="3">
    <location>
        <begin position="36"/>
        <end position="114"/>
    </location>
</feature>
<dbReference type="InterPro" id="IPR048289">
    <property type="entry name" value="RRM2_NsCP33-like"/>
</dbReference>
<name>S8DLJ5_9LAMI</name>
<dbReference type="InterPro" id="IPR035979">
    <property type="entry name" value="RBD_domain_sf"/>
</dbReference>
<evidence type="ECO:0000313" key="5">
    <source>
        <dbReference type="Proteomes" id="UP000015453"/>
    </source>
</evidence>
<dbReference type="Gene3D" id="3.30.70.330">
    <property type="match status" value="1"/>
</dbReference>
<dbReference type="AlphaFoldDB" id="S8DLJ5"/>
<dbReference type="OrthoDB" id="439808at2759"/>
<feature type="non-terminal residue" evidence="4">
    <location>
        <position position="146"/>
    </location>
</feature>
<dbReference type="SUPFAM" id="SSF54928">
    <property type="entry name" value="RNA-binding domain, RBD"/>
    <property type="match status" value="1"/>
</dbReference>
<reference evidence="4 5" key="1">
    <citation type="journal article" date="2013" name="BMC Genomics">
        <title>The miniature genome of a carnivorous plant Genlisea aurea contains a low number of genes and short non-coding sequences.</title>
        <authorList>
            <person name="Leushkin E.V."/>
            <person name="Sutormin R.A."/>
            <person name="Nabieva E.R."/>
            <person name="Penin A.A."/>
            <person name="Kondrashov A.S."/>
            <person name="Logacheva M.D."/>
        </authorList>
    </citation>
    <scope>NUCLEOTIDE SEQUENCE [LARGE SCALE GENOMIC DNA]</scope>
</reference>
<proteinExistence type="predicted"/>
<sequence>MAFLNRARSLLKAAVGNKISISDASVLQSVRWMSSSKLFIGGLSYNTDDTGLSEAFGQYGEVVEARIISDRDTGRSRGFGFVTYTSTDSASSAIQALDGQDLHGRRIRVNYAMERSERGGGFGGSNYGRGGYPSGGYGSGFGGSGF</sequence>
<evidence type="ECO:0000256" key="2">
    <source>
        <dbReference type="PROSITE-ProRule" id="PRU00176"/>
    </source>
</evidence>
<dbReference type="CDD" id="cd21608">
    <property type="entry name" value="RRM2_NsCP33_like"/>
    <property type="match status" value="1"/>
</dbReference>
<keyword evidence="1 2" id="KW-0694">RNA-binding</keyword>
<dbReference type="PROSITE" id="PS50102">
    <property type="entry name" value="RRM"/>
    <property type="match status" value="1"/>
</dbReference>
<dbReference type="InterPro" id="IPR052462">
    <property type="entry name" value="SLIRP/GR-RBP-like"/>
</dbReference>
<dbReference type="PANTHER" id="PTHR48027">
    <property type="entry name" value="HETEROGENEOUS NUCLEAR RIBONUCLEOPROTEIN 87F-RELATED"/>
    <property type="match status" value="1"/>
</dbReference>
<dbReference type="Pfam" id="PF00076">
    <property type="entry name" value="RRM_1"/>
    <property type="match status" value="1"/>
</dbReference>
<dbReference type="InterPro" id="IPR000504">
    <property type="entry name" value="RRM_dom"/>
</dbReference>
<dbReference type="Proteomes" id="UP000015453">
    <property type="component" value="Unassembled WGS sequence"/>
</dbReference>
<gene>
    <name evidence="4" type="ORF">M569_14446</name>
</gene>
<evidence type="ECO:0000313" key="4">
    <source>
        <dbReference type="EMBL" id="EPS60357.1"/>
    </source>
</evidence>
<dbReference type="SMART" id="SM00360">
    <property type="entry name" value="RRM"/>
    <property type="match status" value="1"/>
</dbReference>
<dbReference type="GO" id="GO:0003723">
    <property type="term" value="F:RNA binding"/>
    <property type="evidence" value="ECO:0007669"/>
    <property type="project" value="UniProtKB-UniRule"/>
</dbReference>
<protein>
    <recommendedName>
        <fullName evidence="3">RRM domain-containing protein</fullName>
    </recommendedName>
</protein>
<evidence type="ECO:0000256" key="1">
    <source>
        <dbReference type="ARBA" id="ARBA00022884"/>
    </source>
</evidence>